<gene>
    <name evidence="1" type="ORF">PDE_05843</name>
</gene>
<proteinExistence type="predicted"/>
<protein>
    <submittedName>
        <fullName evidence="1">Uncharacterized protein</fullName>
    </submittedName>
</protein>
<evidence type="ECO:0000313" key="2">
    <source>
        <dbReference type="Proteomes" id="UP000019376"/>
    </source>
</evidence>
<sequence length="168" mass="18656">MCTALPAVGRSSVQFWRSTHGRTSLKPTGSRFTRRTRQKAPDFDQEQTIFPNCECLLAIIPTGIQHYVNLCSLSIGTTERIGEVRLSIRIKSQCSDQGPPNRLSYTQYLSLDYSYQSVSVSISVTETPHILGRETKPHGCAGGLFLVRSTLMPGTWTLYAAHASIYTL</sequence>
<keyword evidence="2" id="KW-1185">Reference proteome</keyword>
<evidence type="ECO:0000313" key="1">
    <source>
        <dbReference type="EMBL" id="EPS30890.1"/>
    </source>
</evidence>
<dbReference type="Proteomes" id="UP000019376">
    <property type="component" value="Unassembled WGS sequence"/>
</dbReference>
<accession>S7ZJV6</accession>
<dbReference type="AlphaFoldDB" id="S7ZJV6"/>
<dbReference type="HOGENOM" id="CLU_1587068_0_0_1"/>
<name>S7ZJV6_PENO1</name>
<reference evidence="1 2" key="1">
    <citation type="journal article" date="2013" name="PLoS ONE">
        <title>Genomic and secretomic analyses reveal unique features of the lignocellulolytic enzyme system of Penicillium decumbens.</title>
        <authorList>
            <person name="Liu G."/>
            <person name="Zhang L."/>
            <person name="Wei X."/>
            <person name="Zou G."/>
            <person name="Qin Y."/>
            <person name="Ma L."/>
            <person name="Li J."/>
            <person name="Zheng H."/>
            <person name="Wang S."/>
            <person name="Wang C."/>
            <person name="Xun L."/>
            <person name="Zhao G.-P."/>
            <person name="Zhou Z."/>
            <person name="Qu Y."/>
        </authorList>
    </citation>
    <scope>NUCLEOTIDE SEQUENCE [LARGE SCALE GENOMIC DNA]</scope>
    <source>
        <strain evidence="2">114-2 / CGMCC 5302</strain>
    </source>
</reference>
<dbReference type="EMBL" id="KB644412">
    <property type="protein sequence ID" value="EPS30890.1"/>
    <property type="molecule type" value="Genomic_DNA"/>
</dbReference>
<organism evidence="1 2">
    <name type="scientific">Penicillium oxalicum (strain 114-2 / CGMCC 5302)</name>
    <name type="common">Penicillium decumbens</name>
    <dbReference type="NCBI Taxonomy" id="933388"/>
    <lineage>
        <taxon>Eukaryota</taxon>
        <taxon>Fungi</taxon>
        <taxon>Dikarya</taxon>
        <taxon>Ascomycota</taxon>
        <taxon>Pezizomycotina</taxon>
        <taxon>Eurotiomycetes</taxon>
        <taxon>Eurotiomycetidae</taxon>
        <taxon>Eurotiales</taxon>
        <taxon>Aspergillaceae</taxon>
        <taxon>Penicillium</taxon>
    </lineage>
</organism>